<organism evidence="3 4">
    <name type="scientific">Clostridium baratii str. Sullivan</name>
    <dbReference type="NCBI Taxonomy" id="1415775"/>
    <lineage>
        <taxon>Bacteria</taxon>
        <taxon>Bacillati</taxon>
        <taxon>Bacillota</taxon>
        <taxon>Clostridia</taxon>
        <taxon>Eubacteriales</taxon>
        <taxon>Clostridiaceae</taxon>
        <taxon>Clostridium</taxon>
    </lineage>
</organism>
<dbReference type="EMBL" id="CP006905">
    <property type="protein sequence ID" value="AIY83555.1"/>
    <property type="molecule type" value="Genomic_DNA"/>
</dbReference>
<dbReference type="STRING" id="1561.NPD11_2275"/>
<name>A0A0A7FX88_9CLOT</name>
<sequence length="153" mass="17903">MGQYEFNKDKVFTEFRDNVSKCEPIIGRKYTLTHSDTTGDLFVTIGLNYARDKFCKFRDEVILEWKNDDGNKILYGKVLIDGDGIFGSEKIRNRIFMAEMPLALQAIRYGDREFFKINEELDDAVVLIHFKSDNPHYDKVCNFGNMNMYKTDI</sequence>
<dbReference type="eggNOG" id="ENOG50320U5">
    <property type="taxonomic scope" value="Bacteria"/>
</dbReference>
<dbReference type="KEGG" id="cbv:U729_731"/>
<keyword evidence="1" id="KW-0809">Transit peptide</keyword>
<reference evidence="3 4" key="1">
    <citation type="journal article" date="2015" name="Infect. Genet. Evol.">
        <title>Genomic sequences of six botulinum neurotoxin-producing strains representing three clostridial species illustrate the mobility and diversity of botulinum neurotoxin genes.</title>
        <authorList>
            <person name="Smith T.J."/>
            <person name="Hill K.K."/>
            <person name="Xie G."/>
            <person name="Foley B.T."/>
            <person name="Williamson C.H."/>
            <person name="Foster J.T."/>
            <person name="Johnson S.L."/>
            <person name="Chertkov O."/>
            <person name="Teshima H."/>
            <person name="Gibbons H.S."/>
            <person name="Johnsky L.A."/>
            <person name="Karavis M.A."/>
            <person name="Smith L.A."/>
        </authorList>
    </citation>
    <scope>NUCLEOTIDE SEQUENCE [LARGE SCALE GENOMIC DNA]</scope>
    <source>
        <strain evidence="3">Sullivan</strain>
    </source>
</reference>
<feature type="domain" description="Staygreen protein" evidence="2">
    <location>
        <begin position="5"/>
        <end position="148"/>
    </location>
</feature>
<dbReference type="RefSeq" id="WP_039311721.1">
    <property type="nucleotide sequence ID" value="NZ_CP006905.1"/>
</dbReference>
<evidence type="ECO:0000313" key="3">
    <source>
        <dbReference type="EMBL" id="AIY83555.1"/>
    </source>
</evidence>
<dbReference type="OrthoDB" id="1684395at2"/>
<gene>
    <name evidence="3" type="ORF">U729_731</name>
</gene>
<keyword evidence="4" id="KW-1185">Reference proteome</keyword>
<dbReference type="PANTHER" id="PTHR31750">
    <property type="entry name" value="PROTEIN STAY-GREEN 1, CHLOROPLASTIC-RELATED"/>
    <property type="match status" value="1"/>
</dbReference>
<evidence type="ECO:0000256" key="1">
    <source>
        <dbReference type="ARBA" id="ARBA00022946"/>
    </source>
</evidence>
<accession>A0A0A7FX88</accession>
<evidence type="ECO:0000259" key="2">
    <source>
        <dbReference type="Pfam" id="PF12638"/>
    </source>
</evidence>
<dbReference type="Pfam" id="PF12638">
    <property type="entry name" value="Staygreen"/>
    <property type="match status" value="1"/>
</dbReference>
<dbReference type="HOGENOM" id="CLU_073517_2_0_9"/>
<dbReference type="Proteomes" id="UP000030635">
    <property type="component" value="Chromosome"/>
</dbReference>
<evidence type="ECO:0000313" key="4">
    <source>
        <dbReference type="Proteomes" id="UP000030635"/>
    </source>
</evidence>
<dbReference type="InterPro" id="IPR024438">
    <property type="entry name" value="Staygreen"/>
</dbReference>
<dbReference type="AlphaFoldDB" id="A0A0A7FX88"/>
<protein>
    <submittedName>
        <fullName evidence="3">Staygreen family protein</fullName>
    </submittedName>
</protein>
<proteinExistence type="predicted"/>
<dbReference type="PANTHER" id="PTHR31750:SF4">
    <property type="entry name" value="LP06106P"/>
    <property type="match status" value="1"/>
</dbReference>